<protein>
    <submittedName>
        <fullName evidence="2">Uncharacterized protein</fullName>
    </submittedName>
</protein>
<evidence type="ECO:0000256" key="1">
    <source>
        <dbReference type="SAM" id="Phobius"/>
    </source>
</evidence>
<organism evidence="2 3">
    <name type="scientific">[Candida] arabinofermentans NRRL YB-2248</name>
    <dbReference type="NCBI Taxonomy" id="983967"/>
    <lineage>
        <taxon>Eukaryota</taxon>
        <taxon>Fungi</taxon>
        <taxon>Dikarya</taxon>
        <taxon>Ascomycota</taxon>
        <taxon>Saccharomycotina</taxon>
        <taxon>Pichiomycetes</taxon>
        <taxon>Pichiales</taxon>
        <taxon>Pichiaceae</taxon>
        <taxon>Ogataea</taxon>
        <taxon>Ogataea/Candida clade</taxon>
    </lineage>
</organism>
<reference evidence="3" key="1">
    <citation type="submission" date="2016-04" db="EMBL/GenBank/DDBJ databases">
        <title>Comparative genomics of biotechnologically important yeasts.</title>
        <authorList>
            <consortium name="DOE Joint Genome Institute"/>
            <person name="Riley R."/>
            <person name="Haridas S."/>
            <person name="Wolfe K.H."/>
            <person name="Lopes M.R."/>
            <person name="Hittinger C.T."/>
            <person name="Goker M."/>
            <person name="Salamov A."/>
            <person name="Wisecaver J."/>
            <person name="Long T.M."/>
            <person name="Aerts A.L."/>
            <person name="Barry K."/>
            <person name="Choi C."/>
            <person name="Clum A."/>
            <person name="Coughlan A.Y."/>
            <person name="Deshpande S."/>
            <person name="Douglass A.P."/>
            <person name="Hanson S.J."/>
            <person name="Klenk H.-P."/>
            <person name="Labutti K."/>
            <person name="Lapidus A."/>
            <person name="Lindquist E."/>
            <person name="Lipzen A."/>
            <person name="Meier-Kolthoff J.P."/>
            <person name="Ohm R.A."/>
            <person name="Otillar R.P."/>
            <person name="Pangilinan J."/>
            <person name="Peng Y."/>
            <person name="Rokas A."/>
            <person name="Rosa C.A."/>
            <person name="Scheuner C."/>
            <person name="Sibirny A.A."/>
            <person name="Slot J.C."/>
            <person name="Stielow J.B."/>
            <person name="Sun H."/>
            <person name="Kurtzman C.P."/>
            <person name="Blackwell M."/>
            <person name="Grigoriev I.V."/>
            <person name="Jeffries T.W."/>
        </authorList>
    </citation>
    <scope>NUCLEOTIDE SEQUENCE [LARGE SCALE GENOMIC DNA]</scope>
    <source>
        <strain evidence="3">NRRL YB-2248</strain>
    </source>
</reference>
<dbReference type="Proteomes" id="UP000094801">
    <property type="component" value="Unassembled WGS sequence"/>
</dbReference>
<keyword evidence="1" id="KW-0472">Membrane</keyword>
<keyword evidence="1" id="KW-0812">Transmembrane</keyword>
<evidence type="ECO:0000313" key="3">
    <source>
        <dbReference type="Proteomes" id="UP000094801"/>
    </source>
</evidence>
<evidence type="ECO:0000313" key="2">
    <source>
        <dbReference type="EMBL" id="ODV86722.1"/>
    </source>
</evidence>
<gene>
    <name evidence="2" type="ORF">CANARDRAFT_114717</name>
</gene>
<dbReference type="AlphaFoldDB" id="A0A1E4T4S4"/>
<feature type="transmembrane region" description="Helical" evidence="1">
    <location>
        <begin position="36"/>
        <end position="55"/>
    </location>
</feature>
<keyword evidence="3" id="KW-1185">Reference proteome</keyword>
<keyword evidence="1" id="KW-1133">Transmembrane helix</keyword>
<dbReference type="EMBL" id="KV453849">
    <property type="protein sequence ID" value="ODV86722.1"/>
    <property type="molecule type" value="Genomic_DNA"/>
</dbReference>
<name>A0A1E4T4S4_9ASCO</name>
<accession>A0A1E4T4S4</accession>
<proteinExistence type="predicted"/>
<sequence>MPCSSDLRVGVLPSFKDVSRNPFCVDSALAVRARRLYFTVRLATIFTIGSLHFQLVKQ</sequence>